<dbReference type="InterPro" id="IPR006686">
    <property type="entry name" value="MscS_channel_CS"/>
</dbReference>
<feature type="transmembrane region" description="Helical" evidence="10">
    <location>
        <begin position="890"/>
        <end position="911"/>
    </location>
</feature>
<keyword evidence="17" id="KW-1185">Reference proteome</keyword>
<evidence type="ECO:0000256" key="1">
    <source>
        <dbReference type="ARBA" id="ARBA00004651"/>
    </source>
</evidence>
<keyword evidence="7 10" id="KW-0472">Membrane</keyword>
<evidence type="ECO:0000259" key="13">
    <source>
        <dbReference type="Pfam" id="PF12795"/>
    </source>
</evidence>
<evidence type="ECO:0000256" key="10">
    <source>
        <dbReference type="SAM" id="Phobius"/>
    </source>
</evidence>
<dbReference type="GO" id="GO:0005886">
    <property type="term" value="C:plasma membrane"/>
    <property type="evidence" value="ECO:0007669"/>
    <property type="project" value="UniProtKB-SubCell"/>
</dbReference>
<name>A0A1G7RL05_9GAMM</name>
<evidence type="ECO:0000259" key="11">
    <source>
        <dbReference type="Pfam" id="PF00924"/>
    </source>
</evidence>
<feature type="transmembrane region" description="Helical" evidence="10">
    <location>
        <begin position="733"/>
        <end position="754"/>
    </location>
</feature>
<dbReference type="SUPFAM" id="SSF82861">
    <property type="entry name" value="Mechanosensitive channel protein MscS (YggB), transmembrane region"/>
    <property type="match status" value="1"/>
</dbReference>
<dbReference type="InterPro" id="IPR025692">
    <property type="entry name" value="MscS_IM_dom1"/>
</dbReference>
<feature type="transmembrane region" description="Helical" evidence="10">
    <location>
        <begin position="923"/>
        <end position="951"/>
    </location>
</feature>
<dbReference type="Pfam" id="PF00924">
    <property type="entry name" value="MS_channel_2nd"/>
    <property type="match status" value="1"/>
</dbReference>
<evidence type="ECO:0000259" key="14">
    <source>
        <dbReference type="Pfam" id="PF21082"/>
    </source>
</evidence>
<dbReference type="AlphaFoldDB" id="A0A1G7RL05"/>
<dbReference type="EMBL" id="FNCI01000004">
    <property type="protein sequence ID" value="SDG11385.1"/>
    <property type="molecule type" value="Genomic_DNA"/>
</dbReference>
<dbReference type="RefSeq" id="WP_422730764.1">
    <property type="nucleotide sequence ID" value="NZ_FNCI01000004.1"/>
</dbReference>
<keyword evidence="3" id="KW-1003">Cell membrane</keyword>
<sequence>MGQVNGHGLAPGDAAPWARRVVHAKWWALLVLLVLLALTGQAPAQDASTPDLPSIAALNSRIQSLEPQEGATLDEATQRDLEALKSTRQTLSKWQDMQADMAALEKRIASSPADIEALKQSLQHDLSPASDMTLESLDSLATADLAARLQDALDTLQGQQDRLSEVNTQLINTQTLPERAQQSISDAMRALESSRQALENLADVPADNPQRLQRLAEMRLADLTVRYQQSALNANSRLRELAQLRQDQLNRQIAQQEARLAMLQAVLDRKRRDQSEQAIKEAAAGGAQVEAEHPVVKQAQEVNRELSLELLKATELSNTLARDGLEVRRQLDRVRQLQRTLNEQIDAIRGSLLLSRILREQRRLLPQVEQRRNLKDDIADLRLKQFELGRQREALRDTTALAKEELAAAKVEPSDALITALERIYRSRRELVDQVEQAYGEELSAAIDLQLNQQQLLALSRQLRTTLDEQLFWVANSRPLDLGWLGQIPARLADTWGHGAWRSAFSLQWPGLGSLVGLLPLLFAVVLFLLRPPIKRHLVLLSDKIGHLKYDTQALTPKAIALNALLASPGPLVLASLGLVLLVGQVGLASRLGMALVQLALAWGSIAWARRLLVRDGVATRHFLWPSAYAERLSRLLHWLGLSLVPVLMIASVARGGEITLSEYPLALLLMLSGLAGMAVVQSKLIAAHTPFFGVLLLRLLVGLALAAVPLLLMCLIILGYEYTALSLVSRYVITLYLLGTWIVVEASVVRGLAVAARRLAYRRALARRRSLKRDESGNGMEVVEEPPLDMNQVNQQSLRLSKLILVLGLAMLLYLIWADLLSVLGYLNQVAVWAGESGAGGEGGVAAGISVADVFIALVTVALTMMLARNLPGLLEVMVLSRLALKQGSAYAITSLLSYAIAGGGVVMALGTLGVSWDKLQWLVAALGVGLGFGLQEIFANFISGLIILFERPVRIGDTITLGNLHGTVSRIRIRATTVTDFDRKEIIIPNKTFVTDQLINWSLSDNVTRVVLNYGVAYGSDLALVHRLLREAAKGNARVLKDPEPQVFFLQYGASTLDFELRIFVNSLTDRLYAADEINVEIAARFQEHGVEIAFNQLDVRLHDAKGGPIEWGAPAVRERQADRQDDSDKTRTSRGEGSPRLGKQDRGILDDGPEDEG</sequence>
<keyword evidence="5" id="KW-0732">Signal</keyword>
<dbReference type="PANTHER" id="PTHR30347:SF1">
    <property type="entry name" value="MECHANOSENSITIVE CHANNEL MSCK"/>
    <property type="match status" value="1"/>
</dbReference>
<dbReference type="InterPro" id="IPR006685">
    <property type="entry name" value="MscS_channel_2nd"/>
</dbReference>
<dbReference type="InterPro" id="IPR011014">
    <property type="entry name" value="MscS_channel_TM-2"/>
</dbReference>
<feature type="domain" description="Mechanosensitive ion channel MscS" evidence="11">
    <location>
        <begin position="939"/>
        <end position="1004"/>
    </location>
</feature>
<dbReference type="FunFam" id="2.30.30.60:FF:000001">
    <property type="entry name" value="MscS Mechanosensitive ion channel"/>
    <property type="match status" value="1"/>
</dbReference>
<dbReference type="Gene3D" id="1.10.287.1260">
    <property type="match status" value="1"/>
</dbReference>
<dbReference type="InterPro" id="IPR010920">
    <property type="entry name" value="LSM_dom_sf"/>
</dbReference>
<feature type="compositionally biased region" description="Basic and acidic residues" evidence="9">
    <location>
        <begin position="1119"/>
        <end position="1137"/>
    </location>
</feature>
<dbReference type="InterPro" id="IPR049142">
    <property type="entry name" value="MS_channel_1st"/>
</dbReference>
<keyword evidence="4 10" id="KW-0812">Transmembrane</keyword>
<dbReference type="Proteomes" id="UP000198641">
    <property type="component" value="Unassembled WGS sequence"/>
</dbReference>
<feature type="domain" description="Mechanosensitive ion channel inner membrane" evidence="12">
    <location>
        <begin position="518"/>
        <end position="834"/>
    </location>
</feature>
<reference evidence="16 17" key="1">
    <citation type="submission" date="2016-10" db="EMBL/GenBank/DDBJ databases">
        <authorList>
            <person name="de Groot N.N."/>
        </authorList>
    </citation>
    <scope>NUCLEOTIDE SEQUENCE [LARGE SCALE GENOMIC DNA]</scope>
    <source>
        <strain evidence="16 17">BH539</strain>
    </source>
</reference>
<feature type="transmembrane region" description="Helical" evidence="10">
    <location>
        <begin position="848"/>
        <end position="869"/>
    </location>
</feature>
<protein>
    <submittedName>
        <fullName evidence="16">Potassium efflux system protein</fullName>
    </submittedName>
</protein>
<dbReference type="SUPFAM" id="SSF50182">
    <property type="entry name" value="Sm-like ribonucleoproteins"/>
    <property type="match status" value="1"/>
</dbReference>
<feature type="transmembrane region" description="Helical" evidence="10">
    <location>
        <begin position="666"/>
        <end position="685"/>
    </location>
</feature>
<evidence type="ECO:0000256" key="4">
    <source>
        <dbReference type="ARBA" id="ARBA00022692"/>
    </source>
</evidence>
<feature type="region of interest" description="Disordered" evidence="9">
    <location>
        <begin position="1113"/>
        <end position="1160"/>
    </location>
</feature>
<evidence type="ECO:0000256" key="6">
    <source>
        <dbReference type="ARBA" id="ARBA00022989"/>
    </source>
</evidence>
<keyword evidence="8" id="KW-0175">Coiled coil</keyword>
<feature type="transmembrane region" description="Helical" evidence="10">
    <location>
        <begin position="559"/>
        <end position="582"/>
    </location>
</feature>
<accession>A0A1G7RL05</accession>
<feature type="transmembrane region" description="Helical" evidence="10">
    <location>
        <begin position="588"/>
        <end position="609"/>
    </location>
</feature>
<evidence type="ECO:0000256" key="3">
    <source>
        <dbReference type="ARBA" id="ARBA00022475"/>
    </source>
</evidence>
<dbReference type="NCBIfam" id="NF008438">
    <property type="entry name" value="PRK11281.1"/>
    <property type="match status" value="1"/>
</dbReference>
<dbReference type="PROSITE" id="PS01246">
    <property type="entry name" value="UPF0003"/>
    <property type="match status" value="1"/>
</dbReference>
<dbReference type="STRING" id="284577.SAMN05216571_104328"/>
<feature type="coiled-coil region" evidence="8">
    <location>
        <begin position="239"/>
        <end position="347"/>
    </location>
</feature>
<proteinExistence type="inferred from homology"/>
<dbReference type="InterPro" id="IPR011066">
    <property type="entry name" value="MscS_channel_C_sf"/>
</dbReference>
<evidence type="ECO:0000256" key="7">
    <source>
        <dbReference type="ARBA" id="ARBA00023136"/>
    </source>
</evidence>
<evidence type="ECO:0000256" key="8">
    <source>
        <dbReference type="SAM" id="Coils"/>
    </source>
</evidence>
<dbReference type="Pfam" id="PF12795">
    <property type="entry name" value="MscS_porin"/>
    <property type="match status" value="1"/>
</dbReference>
<dbReference type="FunFam" id="1.10.287.1260:FF:000002">
    <property type="entry name" value="Potassium efflux system KefA"/>
    <property type="match status" value="1"/>
</dbReference>
<evidence type="ECO:0000259" key="12">
    <source>
        <dbReference type="Pfam" id="PF12794"/>
    </source>
</evidence>
<dbReference type="GO" id="GO:0009992">
    <property type="term" value="P:intracellular water homeostasis"/>
    <property type="evidence" value="ECO:0007669"/>
    <property type="project" value="TreeGrafter"/>
</dbReference>
<dbReference type="Pfam" id="PF21088">
    <property type="entry name" value="MS_channel_1st"/>
    <property type="match status" value="1"/>
</dbReference>
<dbReference type="InterPro" id="IPR052702">
    <property type="entry name" value="MscS-like_channel"/>
</dbReference>
<dbReference type="Gene3D" id="2.30.30.60">
    <property type="match status" value="1"/>
</dbReference>
<dbReference type="InterPro" id="IPR024393">
    <property type="entry name" value="MscS_porin"/>
</dbReference>
<keyword evidence="6 10" id="KW-1133">Transmembrane helix</keyword>
<dbReference type="Gene3D" id="3.30.70.100">
    <property type="match status" value="1"/>
</dbReference>
<feature type="domain" description="Mechanosensitive ion channel MscS porin" evidence="13">
    <location>
        <begin position="62"/>
        <end position="298"/>
    </location>
</feature>
<dbReference type="PANTHER" id="PTHR30347">
    <property type="entry name" value="POTASSIUM CHANNEL RELATED"/>
    <property type="match status" value="1"/>
</dbReference>
<comment type="subcellular location">
    <subcellularLocation>
        <location evidence="1">Cell membrane</location>
        <topology evidence="1">Multi-pass membrane protein</topology>
    </subcellularLocation>
</comment>
<dbReference type="Pfam" id="PF21082">
    <property type="entry name" value="MS_channel_3rd"/>
    <property type="match status" value="1"/>
</dbReference>
<feature type="transmembrane region" description="Helical" evidence="10">
    <location>
        <begin position="636"/>
        <end position="654"/>
    </location>
</feature>
<dbReference type="GO" id="GO:0008381">
    <property type="term" value="F:mechanosensitive monoatomic ion channel activity"/>
    <property type="evidence" value="ECO:0007669"/>
    <property type="project" value="UniProtKB-ARBA"/>
</dbReference>
<feature type="transmembrane region" description="Helical" evidence="10">
    <location>
        <begin position="804"/>
        <end position="828"/>
    </location>
</feature>
<feature type="transmembrane region" description="Helical" evidence="10">
    <location>
        <begin position="697"/>
        <end position="721"/>
    </location>
</feature>
<gene>
    <name evidence="16" type="ORF">SAMN05216571_104328</name>
</gene>
<evidence type="ECO:0000259" key="15">
    <source>
        <dbReference type="Pfam" id="PF21088"/>
    </source>
</evidence>
<dbReference type="SUPFAM" id="SSF82689">
    <property type="entry name" value="Mechanosensitive channel protein MscS (YggB), C-terminal domain"/>
    <property type="match status" value="1"/>
</dbReference>
<evidence type="ECO:0000256" key="5">
    <source>
        <dbReference type="ARBA" id="ARBA00022729"/>
    </source>
</evidence>
<dbReference type="InterPro" id="IPR049278">
    <property type="entry name" value="MS_channel_C"/>
</dbReference>
<feature type="domain" description="Mechanosensitive ion channel MscS C-terminal" evidence="14">
    <location>
        <begin position="1012"/>
        <end position="1095"/>
    </location>
</feature>
<dbReference type="InterPro" id="IPR023408">
    <property type="entry name" value="MscS_beta-dom_sf"/>
</dbReference>
<dbReference type="Pfam" id="PF12794">
    <property type="entry name" value="MscS_TM"/>
    <property type="match status" value="1"/>
</dbReference>
<feature type="domain" description="Mechanosensitive ion channel transmembrane helices 2/3" evidence="15">
    <location>
        <begin position="897"/>
        <end position="937"/>
    </location>
</feature>
<comment type="similarity">
    <text evidence="2">Belongs to the MscS (TC 1.A.23) family.</text>
</comment>
<organism evidence="16 17">
    <name type="scientific">Onishia taeanensis</name>
    <dbReference type="NCBI Taxonomy" id="284577"/>
    <lineage>
        <taxon>Bacteria</taxon>
        <taxon>Pseudomonadati</taxon>
        <taxon>Pseudomonadota</taxon>
        <taxon>Gammaproteobacteria</taxon>
        <taxon>Oceanospirillales</taxon>
        <taxon>Halomonadaceae</taxon>
        <taxon>Onishia</taxon>
    </lineage>
</organism>
<evidence type="ECO:0000313" key="16">
    <source>
        <dbReference type="EMBL" id="SDG11385.1"/>
    </source>
</evidence>
<evidence type="ECO:0000256" key="2">
    <source>
        <dbReference type="ARBA" id="ARBA00008017"/>
    </source>
</evidence>
<evidence type="ECO:0000256" key="9">
    <source>
        <dbReference type="SAM" id="MobiDB-lite"/>
    </source>
</evidence>
<evidence type="ECO:0000313" key="17">
    <source>
        <dbReference type="Proteomes" id="UP000198641"/>
    </source>
</evidence>
<feature type="transmembrane region" description="Helical" evidence="10">
    <location>
        <begin position="509"/>
        <end position="530"/>
    </location>
</feature>